<keyword evidence="1" id="KW-0175">Coiled coil</keyword>
<feature type="compositionally biased region" description="Basic and acidic residues" evidence="2">
    <location>
        <begin position="272"/>
        <end position="312"/>
    </location>
</feature>
<feature type="compositionally biased region" description="Basic and acidic residues" evidence="2">
    <location>
        <begin position="78"/>
        <end position="100"/>
    </location>
</feature>
<evidence type="ECO:0000256" key="1">
    <source>
        <dbReference type="ARBA" id="ARBA00023054"/>
    </source>
</evidence>
<feature type="compositionally biased region" description="Basic and acidic residues" evidence="2">
    <location>
        <begin position="140"/>
        <end position="150"/>
    </location>
</feature>
<protein>
    <recommendedName>
        <fullName evidence="5">Nuclear speckle splicing regulatory protein 1 N-terminal domain-containing protein</fullName>
    </recommendedName>
</protein>
<dbReference type="GO" id="GO:0005634">
    <property type="term" value="C:nucleus"/>
    <property type="evidence" value="ECO:0007669"/>
    <property type="project" value="TreeGrafter"/>
</dbReference>
<dbReference type="InterPro" id="IPR025066">
    <property type="entry name" value="CCDC174-like"/>
</dbReference>
<comment type="caution">
    <text evidence="3">The sequence shown here is derived from an EMBL/GenBank/DDBJ whole genome shotgun (WGS) entry which is preliminary data.</text>
</comment>
<feature type="region of interest" description="Disordered" evidence="2">
    <location>
        <begin position="140"/>
        <end position="161"/>
    </location>
</feature>
<feature type="compositionally biased region" description="Basic and acidic residues" evidence="2">
    <location>
        <begin position="182"/>
        <end position="202"/>
    </location>
</feature>
<feature type="region of interest" description="Disordered" evidence="2">
    <location>
        <begin position="34"/>
        <end position="100"/>
    </location>
</feature>
<dbReference type="Proteomes" id="UP001358417">
    <property type="component" value="Unassembled WGS sequence"/>
</dbReference>
<evidence type="ECO:0000313" key="3">
    <source>
        <dbReference type="EMBL" id="KAK5064977.1"/>
    </source>
</evidence>
<gene>
    <name evidence="3" type="ORF">LTR84_000812</name>
</gene>
<feature type="region of interest" description="Disordered" evidence="2">
    <location>
        <begin position="234"/>
        <end position="337"/>
    </location>
</feature>
<reference evidence="3 4" key="1">
    <citation type="submission" date="2023-08" db="EMBL/GenBank/DDBJ databases">
        <title>Black Yeasts Isolated from many extreme environments.</title>
        <authorList>
            <person name="Coleine C."/>
            <person name="Stajich J.E."/>
            <person name="Selbmann L."/>
        </authorList>
    </citation>
    <scope>NUCLEOTIDE SEQUENCE [LARGE SCALE GENOMIC DNA]</scope>
    <source>
        <strain evidence="3 4">CCFEE 5792</strain>
    </source>
</reference>
<dbReference type="GeneID" id="89969034"/>
<proteinExistence type="predicted"/>
<dbReference type="RefSeq" id="XP_064712301.1">
    <property type="nucleotide sequence ID" value="XM_064844441.1"/>
</dbReference>
<dbReference type="AlphaFoldDB" id="A0AAV9NRY1"/>
<feature type="region of interest" description="Disordered" evidence="2">
    <location>
        <begin position="175"/>
        <end position="209"/>
    </location>
</feature>
<evidence type="ECO:0008006" key="5">
    <source>
        <dbReference type="Google" id="ProtNLM"/>
    </source>
</evidence>
<keyword evidence="4" id="KW-1185">Reference proteome</keyword>
<evidence type="ECO:0000256" key="2">
    <source>
        <dbReference type="SAM" id="MobiDB-lite"/>
    </source>
</evidence>
<dbReference type="Pfam" id="PF13300">
    <property type="entry name" value="DUF4078"/>
    <property type="match status" value="1"/>
</dbReference>
<feature type="compositionally biased region" description="Acidic residues" evidence="2">
    <location>
        <begin position="151"/>
        <end position="161"/>
    </location>
</feature>
<organism evidence="3 4">
    <name type="scientific">Exophiala bonariae</name>
    <dbReference type="NCBI Taxonomy" id="1690606"/>
    <lineage>
        <taxon>Eukaryota</taxon>
        <taxon>Fungi</taxon>
        <taxon>Dikarya</taxon>
        <taxon>Ascomycota</taxon>
        <taxon>Pezizomycotina</taxon>
        <taxon>Eurotiomycetes</taxon>
        <taxon>Chaetothyriomycetidae</taxon>
        <taxon>Chaetothyriales</taxon>
        <taxon>Herpotrichiellaceae</taxon>
        <taxon>Exophiala</taxon>
    </lineage>
</organism>
<dbReference type="PANTHER" id="PTHR15885:SF1">
    <property type="entry name" value="COILED-COIL DOMAIN-CONTAINING PROTEIN 174"/>
    <property type="match status" value="1"/>
</dbReference>
<accession>A0AAV9NRY1</accession>
<evidence type="ECO:0000313" key="4">
    <source>
        <dbReference type="Proteomes" id="UP001358417"/>
    </source>
</evidence>
<dbReference type="PANTHER" id="PTHR15885">
    <property type="entry name" value="COILED-COIL DOMAIN-CONTAINING PROTEIN 174"/>
    <property type="match status" value="1"/>
</dbReference>
<dbReference type="EMBL" id="JAVRRD010000001">
    <property type="protein sequence ID" value="KAK5064977.1"/>
    <property type="molecule type" value="Genomic_DNA"/>
</dbReference>
<name>A0AAV9NRY1_9EURO</name>
<sequence length="337" mass="38165">MADSLYGIKQASKTKVKEISSSTSLAFSSNLASLISSKSSSKEKATSGRPRPSNSKTDIFKAHNKNVKKRSAADLEDGQQRHKTRDEIGSVDAAELHRSKRKMEDKVRIYNAMKRGEYVGRTDHDEGGLVDFDRKWAEKEMAHGTARDETSESEDDNVTDEDEVVEYLDEFGRLRKGSKAQAAREERRKATKTHLAEEEARSSARPAMPENIIVGDTIQYSAFNPDQVIVDRMSEIAKKRDKSATPPPETHYNASAEVRSKGTGFYAFSQDSEERKKEMEALEKERMKTESTRKEREDKKSQRKKEIEERRKLIAAQRAKAQTDKFLNELEIDGLGP</sequence>